<dbReference type="Gene3D" id="3.40.50.1820">
    <property type="entry name" value="alpha/beta hydrolase"/>
    <property type="match status" value="1"/>
</dbReference>
<dbReference type="Pfam" id="PF07859">
    <property type="entry name" value="Abhydrolase_3"/>
    <property type="match status" value="1"/>
</dbReference>
<comment type="caution">
    <text evidence="4">The sequence shown here is derived from an EMBL/GenBank/DDBJ whole genome shotgun (WGS) entry which is preliminary data.</text>
</comment>
<dbReference type="SUPFAM" id="SSF53474">
    <property type="entry name" value="alpha/beta-Hydrolases"/>
    <property type="match status" value="1"/>
</dbReference>
<name>A0A507D6S8_9FUNG</name>
<dbReference type="InterPro" id="IPR029058">
    <property type="entry name" value="AB_hydrolase_fold"/>
</dbReference>
<feature type="domain" description="Alpha/beta hydrolase fold-3" evidence="3">
    <location>
        <begin position="194"/>
        <end position="414"/>
    </location>
</feature>
<dbReference type="Proteomes" id="UP000317494">
    <property type="component" value="Unassembled WGS sequence"/>
</dbReference>
<dbReference type="GO" id="GO:0016787">
    <property type="term" value="F:hydrolase activity"/>
    <property type="evidence" value="ECO:0007669"/>
    <property type="project" value="UniProtKB-KW"/>
</dbReference>
<evidence type="ECO:0000313" key="5">
    <source>
        <dbReference type="Proteomes" id="UP000317494"/>
    </source>
</evidence>
<protein>
    <recommendedName>
        <fullName evidence="3">Alpha/beta hydrolase fold-3 domain-containing protein</fullName>
    </recommendedName>
</protein>
<proteinExistence type="inferred from homology"/>
<evidence type="ECO:0000256" key="1">
    <source>
        <dbReference type="ARBA" id="ARBA00010515"/>
    </source>
</evidence>
<keyword evidence="2" id="KW-0378">Hydrolase</keyword>
<organism evidence="4 5">
    <name type="scientific">Synchytrium endobioticum</name>
    <dbReference type="NCBI Taxonomy" id="286115"/>
    <lineage>
        <taxon>Eukaryota</taxon>
        <taxon>Fungi</taxon>
        <taxon>Fungi incertae sedis</taxon>
        <taxon>Chytridiomycota</taxon>
        <taxon>Chytridiomycota incertae sedis</taxon>
        <taxon>Chytridiomycetes</taxon>
        <taxon>Synchytriales</taxon>
        <taxon>Synchytriaceae</taxon>
        <taxon>Synchytrium</taxon>
    </lineage>
</organism>
<evidence type="ECO:0000313" key="4">
    <source>
        <dbReference type="EMBL" id="TPX47242.1"/>
    </source>
</evidence>
<dbReference type="PANTHER" id="PTHR48081:SF8">
    <property type="entry name" value="ALPHA_BETA HYDROLASE FOLD-3 DOMAIN-CONTAINING PROTEIN-RELATED"/>
    <property type="match status" value="1"/>
</dbReference>
<dbReference type="InterPro" id="IPR013094">
    <property type="entry name" value="AB_hydrolase_3"/>
</dbReference>
<dbReference type="InterPro" id="IPR002168">
    <property type="entry name" value="Lipase_GDXG_HIS_AS"/>
</dbReference>
<evidence type="ECO:0000259" key="3">
    <source>
        <dbReference type="Pfam" id="PF07859"/>
    </source>
</evidence>
<gene>
    <name evidence="4" type="ORF">SeMB42_g03411</name>
</gene>
<dbReference type="PROSITE" id="PS01173">
    <property type="entry name" value="LIPASE_GDXG_HIS"/>
    <property type="match status" value="1"/>
</dbReference>
<dbReference type="EMBL" id="QEAN01000120">
    <property type="protein sequence ID" value="TPX47242.1"/>
    <property type="molecule type" value="Genomic_DNA"/>
</dbReference>
<dbReference type="AlphaFoldDB" id="A0A507D6S8"/>
<dbReference type="InterPro" id="IPR050300">
    <property type="entry name" value="GDXG_lipolytic_enzyme"/>
</dbReference>
<reference evidence="4 5" key="1">
    <citation type="journal article" date="2019" name="Sci. Rep.">
        <title>Comparative genomics of chytrid fungi reveal insights into the obligate biotrophic and pathogenic lifestyle of Synchytrium endobioticum.</title>
        <authorList>
            <person name="van de Vossenberg B.T.L.H."/>
            <person name="Warris S."/>
            <person name="Nguyen H.D.T."/>
            <person name="van Gent-Pelzer M.P.E."/>
            <person name="Joly D.L."/>
            <person name="van de Geest H.C."/>
            <person name="Bonants P.J.M."/>
            <person name="Smith D.S."/>
            <person name="Levesque C.A."/>
            <person name="van der Lee T.A.J."/>
        </authorList>
    </citation>
    <scope>NUCLEOTIDE SEQUENCE [LARGE SCALE GENOMIC DNA]</scope>
    <source>
        <strain evidence="4 5">MB42</strain>
    </source>
</reference>
<sequence length="777" mass="87218">MSTNRLFPRLRKLYHAPTWEKEPSPADGFPPLMRVPTMNQLYRDIRSTARQHQHNTLWAATIASIQTRCLQTSSITKGAWDIIKEMAGDLVDGVTDTGKFRRPTWTRAYHFQINMIRRLLASQKDNLLLAQRGTRTFTAPIPYKRAWTRQINLPRREDLLLEDMSKDDATGVIPAEWIQDSSGTPKEKPAERVVLYVHGGAYVLCSPRTHRPMTWRVSKFSDARVLAIDYRLAPQHLYPLALHDVLSAYSYLLSPPNDDPLAFKYKPEQIVFMGDSAGGGLVFAAIMYIRDHPDEFALPAGLAGIAPWLDLTHMMPSFVNNGIWDYVPDATQDPRFTSTERRFPYVKDNSYLNNPLVSPLYAKAVPGRQLCPTLMQVGEVERLRDENIYFAMHRFADSPVRLEIYQDMVHVYHMFMRATTVVGQSYGRLGAFVREVTDAAKSNTKFHVGKDRCVLIRNVRPFPVEGLPDPMTYVLEGLEKEGKRVEDIDRLLDAGEVKRDVPDPLPAIPPSTSMSIKYFWKYLTSLSVVKEKLGSVDSKQFLEVTGDAAPKGVPGGLKGVGGKGRKGRTYVDILGCFYTEIIRCVELGHPSRPCNFAPLIQKLKRIFPDGGTVFVIDGAPTSAKSETSMMRHREWGKVVDELDKVAASMKQAADDGRKRMPKSFYQKLDRLTRRSFLVNDDVKTGLAAALEAEFKVEKAPGEADVYIGRVATDLDIVASGDSVTSKKNSTDATRAIASLSQRCGGYRTIHVGHLPEVIYVSTRRRSLPDASMMLSAS</sequence>
<comment type="similarity">
    <text evidence="1">Belongs to the 'GDXG' lipolytic enzyme family.</text>
</comment>
<dbReference type="PANTHER" id="PTHR48081">
    <property type="entry name" value="AB HYDROLASE SUPERFAMILY PROTEIN C4A8.06C"/>
    <property type="match status" value="1"/>
</dbReference>
<dbReference type="VEuPathDB" id="FungiDB:SeMB42_g03411"/>
<accession>A0A507D6S8</accession>
<dbReference type="STRING" id="286115.A0A507D6S8"/>
<evidence type="ECO:0000256" key="2">
    <source>
        <dbReference type="ARBA" id="ARBA00022801"/>
    </source>
</evidence>
<keyword evidence="5" id="KW-1185">Reference proteome</keyword>